<dbReference type="AlphaFoldDB" id="A0AB39BBU0"/>
<reference evidence="2" key="1">
    <citation type="submission" date="2024-05" db="EMBL/GenBank/DDBJ databases">
        <title>Herbiconiux sp. A18JL235.</title>
        <authorList>
            <person name="Zhang G."/>
        </authorList>
    </citation>
    <scope>NUCLEOTIDE SEQUENCE</scope>
    <source>
        <strain evidence="2">A18JL235</strain>
    </source>
</reference>
<feature type="compositionally biased region" description="Basic and acidic residues" evidence="1">
    <location>
        <begin position="25"/>
        <end position="34"/>
    </location>
</feature>
<evidence type="ECO:0000313" key="2">
    <source>
        <dbReference type="EMBL" id="XDI03952.1"/>
    </source>
</evidence>
<evidence type="ECO:0000256" key="1">
    <source>
        <dbReference type="SAM" id="MobiDB-lite"/>
    </source>
</evidence>
<proteinExistence type="predicted"/>
<accession>A0AB39BBU0</accession>
<gene>
    <name evidence="2" type="ORF">ABFY20_11385</name>
</gene>
<organism evidence="2">
    <name type="scientific">Herbiconiux sp. A18JL235</name>
    <dbReference type="NCBI Taxonomy" id="3152363"/>
    <lineage>
        <taxon>Bacteria</taxon>
        <taxon>Bacillati</taxon>
        <taxon>Actinomycetota</taxon>
        <taxon>Actinomycetes</taxon>
        <taxon>Micrococcales</taxon>
        <taxon>Microbacteriaceae</taxon>
        <taxon>Herbiconiux</taxon>
    </lineage>
</organism>
<protein>
    <submittedName>
        <fullName evidence="2">Uncharacterized protein</fullName>
    </submittedName>
</protein>
<feature type="region of interest" description="Disordered" evidence="1">
    <location>
        <begin position="25"/>
        <end position="74"/>
    </location>
</feature>
<feature type="compositionally biased region" description="Basic residues" evidence="1">
    <location>
        <begin position="55"/>
        <end position="65"/>
    </location>
</feature>
<name>A0AB39BBU0_9MICO</name>
<sequence length="74" mass="8284">MMISEYSFPWLYEAEVERLTEELERRRMQAERQQADGASAVPQAAPRGGRTPSPRARHGAHRAARRMSAAGGTM</sequence>
<dbReference type="RefSeq" id="WP_368496367.1">
    <property type="nucleotide sequence ID" value="NZ_CP162511.1"/>
</dbReference>
<dbReference type="EMBL" id="CP162511">
    <property type="protein sequence ID" value="XDI03952.1"/>
    <property type="molecule type" value="Genomic_DNA"/>
</dbReference>